<dbReference type="Gene3D" id="1.20.5.170">
    <property type="match status" value="1"/>
</dbReference>
<dbReference type="GO" id="GO:0003700">
    <property type="term" value="F:DNA-binding transcription factor activity"/>
    <property type="evidence" value="ECO:0007669"/>
    <property type="project" value="InterPro"/>
</dbReference>
<feature type="compositionally biased region" description="Basic and acidic residues" evidence="4">
    <location>
        <begin position="75"/>
        <end position="84"/>
    </location>
</feature>
<dbReference type="GO" id="GO:0003677">
    <property type="term" value="F:DNA binding"/>
    <property type="evidence" value="ECO:0007669"/>
    <property type="project" value="UniProtKB-KW"/>
</dbReference>
<organism evidence="6 7">
    <name type="scientific">Exophiala dermatitidis</name>
    <name type="common">Black yeast-like fungus</name>
    <name type="synonym">Wangiella dermatitidis</name>
    <dbReference type="NCBI Taxonomy" id="5970"/>
    <lineage>
        <taxon>Eukaryota</taxon>
        <taxon>Fungi</taxon>
        <taxon>Dikarya</taxon>
        <taxon>Ascomycota</taxon>
        <taxon>Pezizomycotina</taxon>
        <taxon>Eurotiomycetes</taxon>
        <taxon>Chaetothyriomycetidae</taxon>
        <taxon>Chaetothyriales</taxon>
        <taxon>Herpotrichiellaceae</taxon>
        <taxon>Exophiala</taxon>
    </lineage>
</organism>
<evidence type="ECO:0000256" key="2">
    <source>
        <dbReference type="ARBA" id="ARBA00023125"/>
    </source>
</evidence>
<name>A0AAN6EQX5_EXODE</name>
<evidence type="ECO:0000256" key="4">
    <source>
        <dbReference type="SAM" id="MobiDB-lite"/>
    </source>
</evidence>
<protein>
    <recommendedName>
        <fullName evidence="5">BZIP domain-containing protein</fullName>
    </recommendedName>
</protein>
<evidence type="ECO:0000313" key="7">
    <source>
        <dbReference type="Proteomes" id="UP001161757"/>
    </source>
</evidence>
<dbReference type="Pfam" id="PF00170">
    <property type="entry name" value="bZIP_1"/>
    <property type="match status" value="1"/>
</dbReference>
<comment type="caution">
    <text evidence="6">The sequence shown here is derived from an EMBL/GenBank/DDBJ whole genome shotgun (WGS) entry which is preliminary data.</text>
</comment>
<feature type="domain" description="BZIP" evidence="5">
    <location>
        <begin position="216"/>
        <end position="279"/>
    </location>
</feature>
<evidence type="ECO:0000256" key="1">
    <source>
        <dbReference type="ARBA" id="ARBA00023015"/>
    </source>
</evidence>
<evidence type="ECO:0000256" key="3">
    <source>
        <dbReference type="ARBA" id="ARBA00023163"/>
    </source>
</evidence>
<dbReference type="EMBL" id="JAJGCB010000012">
    <property type="protein sequence ID" value="KAJ8989871.1"/>
    <property type="molecule type" value="Genomic_DNA"/>
</dbReference>
<proteinExistence type="predicted"/>
<dbReference type="InterPro" id="IPR000837">
    <property type="entry name" value="AP-1"/>
</dbReference>
<dbReference type="PANTHER" id="PTHR23351:SF24">
    <property type="entry name" value="ACTIVATING TRANSCRIPTION FACTOR 3-RELATED"/>
    <property type="match status" value="1"/>
</dbReference>
<feature type="region of interest" description="Disordered" evidence="4">
    <location>
        <begin position="107"/>
        <end position="232"/>
    </location>
</feature>
<dbReference type="InterPro" id="IPR004827">
    <property type="entry name" value="bZIP"/>
</dbReference>
<gene>
    <name evidence="6" type="ORF">HRR80_006012</name>
</gene>
<sequence>MTALGSLSGTGSVVDSVSDLDGYTLKDFSFSSAPNYGSLSDEDFGFDPPQFKPTPLNNYQVYSPPNDLTIGDWPEFGREEDMKPSTEPSGLNLDAYEIDKYISSSLPDGTSAVARFGQMTPPRSNSAASTDSASDGKLSPKATVPESRKRKKSSSKDSEPVSSTPAADESTATTTSNDTTSAAANTTTTTSTSGRKRKAPRKASTAASELGDSPEEQKRKQSLEKNRLAAAKCRINKKEKTEKLQRDSHEKAVQNAYLKDQVMRMKDEIQQMNAILFAHASCEGCKAPEEIQAHLSQLGNDLFSQPLTMPTQTFGEFPPLNFPELPALPDNFLSTATPDQLLNPPLPDFDRPAEFEVTTPLPIPVQAD</sequence>
<dbReference type="PROSITE" id="PS50217">
    <property type="entry name" value="BZIP"/>
    <property type="match status" value="1"/>
</dbReference>
<dbReference type="PANTHER" id="PTHR23351">
    <property type="entry name" value="FOS TRANSCRIPTION FACTOR-RELATED"/>
    <property type="match status" value="1"/>
</dbReference>
<dbReference type="SMART" id="SM00338">
    <property type="entry name" value="BRLZ"/>
    <property type="match status" value="1"/>
</dbReference>
<feature type="compositionally biased region" description="Basic and acidic residues" evidence="4">
    <location>
        <begin position="215"/>
        <end position="227"/>
    </location>
</feature>
<dbReference type="GO" id="GO:0006357">
    <property type="term" value="P:regulation of transcription by RNA polymerase II"/>
    <property type="evidence" value="ECO:0007669"/>
    <property type="project" value="InterPro"/>
</dbReference>
<evidence type="ECO:0000313" key="6">
    <source>
        <dbReference type="EMBL" id="KAJ8989871.1"/>
    </source>
</evidence>
<dbReference type="AlphaFoldDB" id="A0AAN6EQX5"/>
<reference evidence="6" key="1">
    <citation type="submission" date="2023-01" db="EMBL/GenBank/DDBJ databases">
        <title>Exophiala dermititidis isolated from Cystic Fibrosis Patient.</title>
        <authorList>
            <person name="Kurbessoian T."/>
            <person name="Crocker A."/>
            <person name="Murante D."/>
            <person name="Hogan D.A."/>
            <person name="Stajich J.E."/>
        </authorList>
    </citation>
    <scope>NUCLEOTIDE SEQUENCE</scope>
    <source>
        <strain evidence="6">Ex8</strain>
    </source>
</reference>
<keyword evidence="3" id="KW-0804">Transcription</keyword>
<accession>A0AAN6EQX5</accession>
<dbReference type="SUPFAM" id="SSF57959">
    <property type="entry name" value="Leucine zipper domain"/>
    <property type="match status" value="1"/>
</dbReference>
<keyword evidence="1" id="KW-0805">Transcription regulation</keyword>
<keyword evidence="2" id="KW-0238">DNA-binding</keyword>
<feature type="compositionally biased region" description="Low complexity" evidence="4">
    <location>
        <begin position="124"/>
        <end position="135"/>
    </location>
</feature>
<feature type="region of interest" description="Disordered" evidence="4">
    <location>
        <begin position="32"/>
        <end position="91"/>
    </location>
</feature>
<dbReference type="InterPro" id="IPR046347">
    <property type="entry name" value="bZIP_sf"/>
</dbReference>
<evidence type="ECO:0000259" key="5">
    <source>
        <dbReference type="PROSITE" id="PS50217"/>
    </source>
</evidence>
<dbReference type="Proteomes" id="UP001161757">
    <property type="component" value="Unassembled WGS sequence"/>
</dbReference>
<feature type="compositionally biased region" description="Low complexity" evidence="4">
    <location>
        <begin position="160"/>
        <end position="193"/>
    </location>
</feature>
<dbReference type="CDD" id="cd14687">
    <property type="entry name" value="bZIP_ATF2"/>
    <property type="match status" value="1"/>
</dbReference>